<keyword evidence="4" id="KW-1185">Reference proteome</keyword>
<protein>
    <recommendedName>
        <fullName evidence="1">glutathione-specific gamma-glutamylcyclotransferase</fullName>
        <ecNumber evidence="1">4.3.2.7</ecNumber>
    </recommendedName>
</protein>
<dbReference type="Proteomes" id="UP000277007">
    <property type="component" value="Unassembled WGS sequence"/>
</dbReference>
<organism evidence="3 4">
    <name type="scientific">Azospirillum griseum</name>
    <dbReference type="NCBI Taxonomy" id="2496639"/>
    <lineage>
        <taxon>Bacteria</taxon>
        <taxon>Pseudomonadati</taxon>
        <taxon>Pseudomonadota</taxon>
        <taxon>Alphaproteobacteria</taxon>
        <taxon>Rhodospirillales</taxon>
        <taxon>Azospirillaceae</taxon>
        <taxon>Azospirillum</taxon>
    </lineage>
</organism>
<proteinExistence type="predicted"/>
<gene>
    <name evidence="3" type="ORF">EJ903_02865</name>
</gene>
<dbReference type="CDD" id="cd06661">
    <property type="entry name" value="GGCT_like"/>
    <property type="match status" value="1"/>
</dbReference>
<keyword evidence="3" id="KW-0808">Transferase</keyword>
<reference evidence="3 4" key="1">
    <citation type="submission" date="2018-12" db="EMBL/GenBank/DDBJ databases">
        <authorList>
            <person name="Yang Y."/>
        </authorList>
    </citation>
    <scope>NUCLEOTIDE SEQUENCE [LARGE SCALE GENOMIC DNA]</scope>
    <source>
        <strain evidence="3 4">L-25-5w-1</strain>
    </source>
</reference>
<dbReference type="GO" id="GO:0005737">
    <property type="term" value="C:cytoplasm"/>
    <property type="evidence" value="ECO:0007669"/>
    <property type="project" value="TreeGrafter"/>
</dbReference>
<accession>A0A3S0JL33</accession>
<dbReference type="OrthoDB" id="9795692at2"/>
<keyword evidence="2" id="KW-0456">Lyase</keyword>
<evidence type="ECO:0000313" key="3">
    <source>
        <dbReference type="EMBL" id="RTR23492.1"/>
    </source>
</evidence>
<dbReference type="InterPro" id="IPR006840">
    <property type="entry name" value="ChaC"/>
</dbReference>
<dbReference type="Gene3D" id="3.10.490.10">
    <property type="entry name" value="Gamma-glutamyl cyclotransferase-like"/>
    <property type="match status" value="1"/>
</dbReference>
<evidence type="ECO:0000256" key="2">
    <source>
        <dbReference type="ARBA" id="ARBA00023239"/>
    </source>
</evidence>
<dbReference type="InterPro" id="IPR036568">
    <property type="entry name" value="GGCT-like_sf"/>
</dbReference>
<dbReference type="RefSeq" id="WP_126611951.1">
    <property type="nucleotide sequence ID" value="NZ_JBHUCY010000010.1"/>
</dbReference>
<dbReference type="PANTHER" id="PTHR12192:SF2">
    <property type="entry name" value="GLUTATHIONE-SPECIFIC GAMMA-GLUTAMYLCYCLOTRANSFERASE 2"/>
    <property type="match status" value="1"/>
</dbReference>
<dbReference type="AlphaFoldDB" id="A0A3S0JL33"/>
<dbReference type="SUPFAM" id="SSF110857">
    <property type="entry name" value="Gamma-glutamyl cyclotransferase-like"/>
    <property type="match status" value="1"/>
</dbReference>
<name>A0A3S0JL33_9PROT</name>
<dbReference type="GO" id="GO:0006751">
    <property type="term" value="P:glutathione catabolic process"/>
    <property type="evidence" value="ECO:0007669"/>
    <property type="project" value="InterPro"/>
</dbReference>
<dbReference type="EMBL" id="RXMA01000002">
    <property type="protein sequence ID" value="RTR23492.1"/>
    <property type="molecule type" value="Genomic_DNA"/>
</dbReference>
<evidence type="ECO:0000313" key="4">
    <source>
        <dbReference type="Proteomes" id="UP000277007"/>
    </source>
</evidence>
<dbReference type="GO" id="GO:0016740">
    <property type="term" value="F:transferase activity"/>
    <property type="evidence" value="ECO:0007669"/>
    <property type="project" value="UniProtKB-KW"/>
</dbReference>
<dbReference type="Pfam" id="PF04752">
    <property type="entry name" value="ChaC"/>
    <property type="match status" value="1"/>
</dbReference>
<dbReference type="GO" id="GO:0061928">
    <property type="term" value="F:glutathione specific gamma-glutamylcyclotransferase activity"/>
    <property type="evidence" value="ECO:0007669"/>
    <property type="project" value="UniProtKB-EC"/>
</dbReference>
<sequence>MPLQPFAPPPDWSQDITLHPGADLWVFAYGSLMWNPGFPFVERHLALLNGYHRRFCVASHRYRGTPERPGLVLGLDHGGSCRGIVFRIAAAEVPGALDYLWDREMTNRVYRPLLRRLRLQDGRRVEACCFVVDRRHQQYCGGLDEASVIQRIARCCGQRGPNVEYLANTVQQLDALGIPDARLHRIYAGVRRNLG</sequence>
<comment type="caution">
    <text evidence="3">The sequence shown here is derived from an EMBL/GenBank/DDBJ whole genome shotgun (WGS) entry which is preliminary data.</text>
</comment>
<evidence type="ECO:0000256" key="1">
    <source>
        <dbReference type="ARBA" id="ARBA00012344"/>
    </source>
</evidence>
<dbReference type="InterPro" id="IPR013024">
    <property type="entry name" value="GGCT-like"/>
</dbReference>
<dbReference type="EC" id="4.3.2.7" evidence="1"/>
<dbReference type="PANTHER" id="PTHR12192">
    <property type="entry name" value="CATION TRANSPORT PROTEIN CHAC-RELATED"/>
    <property type="match status" value="1"/>
</dbReference>